<evidence type="ECO:0000313" key="7">
    <source>
        <dbReference type="Proteomes" id="UP000270673"/>
    </source>
</evidence>
<dbReference type="PANTHER" id="PTHR42949:SF3">
    <property type="entry name" value="ANAEROBIC GLYCEROL-3-PHOSPHATE DEHYDROGENASE SUBUNIT B"/>
    <property type="match status" value="1"/>
</dbReference>
<dbReference type="Pfam" id="PF12837">
    <property type="entry name" value="Fer4_6"/>
    <property type="match status" value="1"/>
</dbReference>
<dbReference type="SUPFAM" id="SSF51971">
    <property type="entry name" value="Nucleotide-binding domain"/>
    <property type="match status" value="1"/>
</dbReference>
<dbReference type="Pfam" id="PF01266">
    <property type="entry name" value="DAO"/>
    <property type="match status" value="1"/>
</dbReference>
<reference evidence="6 7" key="1">
    <citation type="submission" date="2018-10" db="EMBL/GenBank/DDBJ databases">
        <title>Butyricimonas faecalis sp. nov., isolated from human faeces and emended description of the genus Butyricimonas.</title>
        <authorList>
            <person name="Le Roy T."/>
            <person name="Van der Smissen P."/>
            <person name="Paquot A."/>
            <person name="Delzenne N."/>
            <person name="Muccioli G."/>
            <person name="Collet J.-F."/>
            <person name="Cani P.D."/>
        </authorList>
    </citation>
    <scope>NUCLEOTIDE SEQUENCE [LARGE SCALE GENOMIC DNA]</scope>
    <source>
        <strain evidence="6 7">H184</strain>
    </source>
</reference>
<dbReference type="RefSeq" id="WP_127074878.1">
    <property type="nucleotide sequence ID" value="NZ_CP032819.1"/>
</dbReference>
<dbReference type="InterPro" id="IPR017896">
    <property type="entry name" value="4Fe4S_Fe-S-bd"/>
</dbReference>
<dbReference type="InterPro" id="IPR042204">
    <property type="entry name" value="2Fe-2S-bd_N"/>
</dbReference>
<dbReference type="PROSITE" id="PS51379">
    <property type="entry name" value="4FE4S_FER_2"/>
    <property type="match status" value="1"/>
</dbReference>
<keyword evidence="7" id="KW-1185">Reference proteome</keyword>
<dbReference type="PRINTS" id="PR00411">
    <property type="entry name" value="PNDRDTASEI"/>
</dbReference>
<keyword evidence="2" id="KW-0560">Oxidoreductase</keyword>
<keyword evidence="4" id="KW-0411">Iron-sulfur</keyword>
<evidence type="ECO:0000256" key="2">
    <source>
        <dbReference type="ARBA" id="ARBA00023002"/>
    </source>
</evidence>
<sequence length="1076" mass="118925">MSKINAHPILDVPKRDKVIFTFNGKQIDGEKGFTIASALHQAGYPVHSHSLDGRGRSLACGIGKCGACEMLVDGKVRRICVTKVDGVKEVREFAQGKMAEQHAEHRIDIRKVLRTTVVIVGAGPAGLAVREEFEKYGIDNIVIDNNDKIGGQFNMQTHQFFFFEKEKRFGGMRGFDIAKTLAEENMEGIYLNSTVWDILEGKRVAVKNLETDTVFFVDADYLVVATGAVPFMPAFENDDLPGVYTAAVVQKMMNNELTLLGKNVLTVGAGNIGYLTSYQLMQAGAHVKAIIEGMPKEGGFPVQANRVRRLAIPIMTSHVLLKAIPNADHTGITGAVIAECENFKSIPGTERILNGIDVINICTGLIPDNQLLMKGKAVFGDHCYAAGDAVRIGEGTSAVLRGKQTAIEILMDLGARVTYDDYLVVSKEYIDSQQHPVRILETPCLPEAERMHKRGFVQMDCLYGFACNPCSFACPHGAITKSSTSTVPHVDYDKCIGCMECVYQCPGLAIFGYDLRKDNLFLPIEYEVNEKEVVYLVNNYGERLGEGLIEKVLHKPNKTNIARVKALNVHGEDLVKVRGFVVKENYPEPLDLEPLLKDQPGATFICHCDDVTLDDVLKVVGDRTFISIDEIKHTTRLGMGPCRGKRCIPRLKLALRAKGIEIVGDATPRAPLSNQLNLGELYPPKRGDEHRVANRTDFKKIEIGALIAGGGIAGSALFRYMSDAGLNPVLVNADRGSSWRNIGGGRTAFSLPELAEIAEHNHAIFKELQKISNIDYKTTRYINLAHDESTFNALDASRAWSDAFMVDPKNFHKEISPYFSTKSKRYLGALITNDCWQATPGKVVDLIRNMGVSAGGRIVEDCKVLEVMKEGSTYSILVLTHDKKYVEFRTEIFVNALGAGAGKICEGLGIHAGLYPVRHQAFITRRLPMLGKNGDSLDMLIDRQEYKGFSAVYGQQLLHTGQIIGCASPRVDALRTDKNLILNTKEFMEIVSEFFVDWVPELAGVSIQATWSGYYTEPRYIVDPELGLFVGMRGHGFMLSQYLAKIYVDKLMGRPVPEYFDQLKLNGPGLSEKAFK</sequence>
<proteinExistence type="predicted"/>
<dbReference type="SUPFAM" id="SSF54862">
    <property type="entry name" value="4Fe-4S ferredoxins"/>
    <property type="match status" value="1"/>
</dbReference>
<dbReference type="SUPFAM" id="SSF51735">
    <property type="entry name" value="NAD(P)-binding Rossmann-fold domains"/>
    <property type="match status" value="1"/>
</dbReference>
<dbReference type="Gene3D" id="3.30.70.20">
    <property type="match status" value="1"/>
</dbReference>
<dbReference type="GO" id="GO:0051537">
    <property type="term" value="F:2 iron, 2 sulfur cluster binding"/>
    <property type="evidence" value="ECO:0007669"/>
    <property type="project" value="InterPro"/>
</dbReference>
<name>A0A3Q9IPS2_9BACT</name>
<dbReference type="GO" id="GO:0046872">
    <property type="term" value="F:metal ion binding"/>
    <property type="evidence" value="ECO:0007669"/>
    <property type="project" value="UniProtKB-KW"/>
</dbReference>
<dbReference type="Proteomes" id="UP000270673">
    <property type="component" value="Chromosome"/>
</dbReference>
<dbReference type="InterPro" id="IPR006076">
    <property type="entry name" value="FAD-dep_OxRdtase"/>
</dbReference>
<dbReference type="InterPro" id="IPR001041">
    <property type="entry name" value="2Fe-2S_ferredoxin-type"/>
</dbReference>
<dbReference type="PRINTS" id="PR00368">
    <property type="entry name" value="FADPNR"/>
</dbReference>
<dbReference type="PROSITE" id="PS00197">
    <property type="entry name" value="2FE2S_FER_1"/>
    <property type="match status" value="1"/>
</dbReference>
<dbReference type="Pfam" id="PF07992">
    <property type="entry name" value="Pyr_redox_2"/>
    <property type="match status" value="1"/>
</dbReference>
<evidence type="ECO:0000259" key="5">
    <source>
        <dbReference type="PROSITE" id="PS51379"/>
    </source>
</evidence>
<dbReference type="PANTHER" id="PTHR42949">
    <property type="entry name" value="ANAEROBIC GLYCEROL-3-PHOSPHATE DEHYDROGENASE SUBUNIT B"/>
    <property type="match status" value="1"/>
</dbReference>
<dbReference type="InterPro" id="IPR041854">
    <property type="entry name" value="BFD-like_2Fe2S-bd_dom_sf"/>
</dbReference>
<dbReference type="Gene3D" id="3.50.50.60">
    <property type="entry name" value="FAD/NAD(P)-binding domain"/>
    <property type="match status" value="4"/>
</dbReference>
<dbReference type="GO" id="GO:0016491">
    <property type="term" value="F:oxidoreductase activity"/>
    <property type="evidence" value="ECO:0007669"/>
    <property type="project" value="UniProtKB-KW"/>
</dbReference>
<dbReference type="AlphaFoldDB" id="A0A3Q9IPS2"/>
<dbReference type="SUPFAM" id="SSF51905">
    <property type="entry name" value="FAD/NAD(P)-binding domain"/>
    <property type="match status" value="1"/>
</dbReference>
<dbReference type="PROSITE" id="PS00198">
    <property type="entry name" value="4FE4S_FER_1"/>
    <property type="match status" value="1"/>
</dbReference>
<dbReference type="CDD" id="cd00207">
    <property type="entry name" value="fer2"/>
    <property type="match status" value="1"/>
</dbReference>
<dbReference type="KEGG" id="buy:D8S85_05175"/>
<dbReference type="InterPro" id="IPR023753">
    <property type="entry name" value="FAD/NAD-binding_dom"/>
</dbReference>
<dbReference type="InterPro" id="IPR036188">
    <property type="entry name" value="FAD/NAD-bd_sf"/>
</dbReference>
<dbReference type="OrthoDB" id="9796880at2"/>
<organism evidence="6 7">
    <name type="scientific">Butyricimonas faecalis</name>
    <dbReference type="NCBI Taxonomy" id="2093856"/>
    <lineage>
        <taxon>Bacteria</taxon>
        <taxon>Pseudomonadati</taxon>
        <taxon>Bacteroidota</taxon>
        <taxon>Bacteroidia</taxon>
        <taxon>Bacteroidales</taxon>
        <taxon>Odoribacteraceae</taxon>
        <taxon>Butyricimonas</taxon>
    </lineage>
</organism>
<keyword evidence="1" id="KW-0479">Metal-binding</keyword>
<evidence type="ECO:0000256" key="4">
    <source>
        <dbReference type="ARBA" id="ARBA00023014"/>
    </source>
</evidence>
<evidence type="ECO:0000256" key="1">
    <source>
        <dbReference type="ARBA" id="ARBA00022723"/>
    </source>
</evidence>
<dbReference type="Pfam" id="PF13510">
    <property type="entry name" value="Fer2_4"/>
    <property type="match status" value="1"/>
</dbReference>
<accession>A0A3Q9IPS2</accession>
<dbReference type="InterPro" id="IPR017900">
    <property type="entry name" value="4Fe4S_Fe_S_CS"/>
</dbReference>
<dbReference type="Pfam" id="PF04324">
    <property type="entry name" value="Fer2_BFD"/>
    <property type="match status" value="1"/>
</dbReference>
<dbReference type="Gene3D" id="3.30.9.10">
    <property type="entry name" value="D-Amino Acid Oxidase, subunit A, domain 2"/>
    <property type="match status" value="1"/>
</dbReference>
<keyword evidence="3" id="KW-0408">Iron</keyword>
<dbReference type="InterPro" id="IPR007419">
    <property type="entry name" value="BFD-like_2Fe2S-bd_dom"/>
</dbReference>
<evidence type="ECO:0000313" key="6">
    <source>
        <dbReference type="EMBL" id="AZS29006.1"/>
    </source>
</evidence>
<evidence type="ECO:0000256" key="3">
    <source>
        <dbReference type="ARBA" id="ARBA00023004"/>
    </source>
</evidence>
<dbReference type="SUPFAM" id="SSF54292">
    <property type="entry name" value="2Fe-2S ferredoxin-like"/>
    <property type="match status" value="1"/>
</dbReference>
<dbReference type="InterPro" id="IPR006058">
    <property type="entry name" value="2Fe2S_fd_BS"/>
</dbReference>
<protein>
    <submittedName>
        <fullName evidence="6">FAD-dependent oxidoreductase</fullName>
    </submittedName>
</protein>
<dbReference type="EMBL" id="CP032819">
    <property type="protein sequence ID" value="AZS29006.1"/>
    <property type="molecule type" value="Genomic_DNA"/>
</dbReference>
<dbReference type="InterPro" id="IPR036010">
    <property type="entry name" value="2Fe-2S_ferredoxin-like_sf"/>
</dbReference>
<dbReference type="Gene3D" id="1.10.10.1100">
    <property type="entry name" value="BFD-like [2Fe-2S]-binding domain"/>
    <property type="match status" value="1"/>
</dbReference>
<dbReference type="InterPro" id="IPR051691">
    <property type="entry name" value="Metab_Enz_Cyan_OpOx_G3PDH"/>
</dbReference>
<dbReference type="Gene3D" id="3.10.20.440">
    <property type="entry name" value="2Fe-2S iron-sulphur cluster binding domain, sarcosine oxidase, alpha subunit, N-terminal domain"/>
    <property type="match status" value="1"/>
</dbReference>
<gene>
    <name evidence="6" type="ORF">D8S85_05175</name>
</gene>
<dbReference type="InterPro" id="IPR036291">
    <property type="entry name" value="NAD(P)-bd_dom_sf"/>
</dbReference>
<feature type="domain" description="4Fe-4S ferredoxin-type" evidence="5">
    <location>
        <begin position="486"/>
        <end position="516"/>
    </location>
</feature>